<organism evidence="1 2">
    <name type="scientific">Streptomyces albospinus</name>
    <dbReference type="NCBI Taxonomy" id="285515"/>
    <lineage>
        <taxon>Bacteria</taxon>
        <taxon>Bacillati</taxon>
        <taxon>Actinomycetota</taxon>
        <taxon>Actinomycetes</taxon>
        <taxon>Kitasatosporales</taxon>
        <taxon>Streptomycetaceae</taxon>
        <taxon>Streptomyces</taxon>
    </lineage>
</organism>
<sequence>MEDEGDGKFVGKSTLGWGNAQPLTVASDATVSPAATAALIPLRVPPPPTVAAVPVRAHCCMTSAHPP</sequence>
<accession>A0ABQ2VI68</accession>
<name>A0ABQ2VI68_9ACTN</name>
<dbReference type="EMBL" id="BMRP01000031">
    <property type="protein sequence ID" value="GGU88355.1"/>
    <property type="molecule type" value="Genomic_DNA"/>
</dbReference>
<protein>
    <submittedName>
        <fullName evidence="1">Uncharacterized protein</fullName>
    </submittedName>
</protein>
<evidence type="ECO:0000313" key="2">
    <source>
        <dbReference type="Proteomes" id="UP000654471"/>
    </source>
</evidence>
<proteinExistence type="predicted"/>
<keyword evidence="2" id="KW-1185">Reference proteome</keyword>
<dbReference type="Proteomes" id="UP000654471">
    <property type="component" value="Unassembled WGS sequence"/>
</dbReference>
<comment type="caution">
    <text evidence="1">The sequence shown here is derived from an EMBL/GenBank/DDBJ whole genome shotgun (WGS) entry which is preliminary data.</text>
</comment>
<gene>
    <name evidence="1" type="ORF">GCM10010211_63460</name>
</gene>
<evidence type="ECO:0000313" key="1">
    <source>
        <dbReference type="EMBL" id="GGU88355.1"/>
    </source>
</evidence>
<reference evidence="2" key="1">
    <citation type="journal article" date="2019" name="Int. J. Syst. Evol. Microbiol.">
        <title>The Global Catalogue of Microorganisms (GCM) 10K type strain sequencing project: providing services to taxonomists for standard genome sequencing and annotation.</title>
        <authorList>
            <consortium name="The Broad Institute Genomics Platform"/>
            <consortium name="The Broad Institute Genome Sequencing Center for Infectious Disease"/>
            <person name="Wu L."/>
            <person name="Ma J."/>
        </authorList>
    </citation>
    <scope>NUCLEOTIDE SEQUENCE [LARGE SCALE GENOMIC DNA]</scope>
    <source>
        <strain evidence="2">JCM 3399</strain>
    </source>
</reference>